<proteinExistence type="predicted"/>
<evidence type="ECO:0000313" key="1">
    <source>
        <dbReference type="EMBL" id="TFK61050.1"/>
    </source>
</evidence>
<protein>
    <submittedName>
        <fullName evidence="1">Uncharacterized protein</fullName>
    </submittedName>
</protein>
<accession>A0ACD3A5T8</accession>
<reference evidence="1 2" key="1">
    <citation type="journal article" date="2019" name="Nat. Ecol. Evol.">
        <title>Megaphylogeny resolves global patterns of mushroom evolution.</title>
        <authorList>
            <person name="Varga T."/>
            <person name="Krizsan K."/>
            <person name="Foldi C."/>
            <person name="Dima B."/>
            <person name="Sanchez-Garcia M."/>
            <person name="Sanchez-Ramirez S."/>
            <person name="Szollosi G.J."/>
            <person name="Szarkandi J.G."/>
            <person name="Papp V."/>
            <person name="Albert L."/>
            <person name="Andreopoulos W."/>
            <person name="Angelini C."/>
            <person name="Antonin V."/>
            <person name="Barry K.W."/>
            <person name="Bougher N.L."/>
            <person name="Buchanan P."/>
            <person name="Buyck B."/>
            <person name="Bense V."/>
            <person name="Catcheside P."/>
            <person name="Chovatia M."/>
            <person name="Cooper J."/>
            <person name="Damon W."/>
            <person name="Desjardin D."/>
            <person name="Finy P."/>
            <person name="Geml J."/>
            <person name="Haridas S."/>
            <person name="Hughes K."/>
            <person name="Justo A."/>
            <person name="Karasinski D."/>
            <person name="Kautmanova I."/>
            <person name="Kiss B."/>
            <person name="Kocsube S."/>
            <person name="Kotiranta H."/>
            <person name="LaButti K.M."/>
            <person name="Lechner B.E."/>
            <person name="Liimatainen K."/>
            <person name="Lipzen A."/>
            <person name="Lukacs Z."/>
            <person name="Mihaltcheva S."/>
            <person name="Morgado L.N."/>
            <person name="Niskanen T."/>
            <person name="Noordeloos M.E."/>
            <person name="Ohm R.A."/>
            <person name="Ortiz-Santana B."/>
            <person name="Ovrebo C."/>
            <person name="Racz N."/>
            <person name="Riley R."/>
            <person name="Savchenko A."/>
            <person name="Shiryaev A."/>
            <person name="Soop K."/>
            <person name="Spirin V."/>
            <person name="Szebenyi C."/>
            <person name="Tomsovsky M."/>
            <person name="Tulloss R.E."/>
            <person name="Uehling J."/>
            <person name="Grigoriev I.V."/>
            <person name="Vagvolgyi C."/>
            <person name="Papp T."/>
            <person name="Martin F.M."/>
            <person name="Miettinen O."/>
            <person name="Hibbett D.S."/>
            <person name="Nagy L.G."/>
        </authorList>
    </citation>
    <scope>NUCLEOTIDE SEQUENCE [LARGE SCALE GENOMIC DNA]</scope>
    <source>
        <strain evidence="1 2">NL-1719</strain>
    </source>
</reference>
<gene>
    <name evidence="1" type="ORF">BDN72DRAFT_849989</name>
</gene>
<evidence type="ECO:0000313" key="2">
    <source>
        <dbReference type="Proteomes" id="UP000308600"/>
    </source>
</evidence>
<keyword evidence="2" id="KW-1185">Reference proteome</keyword>
<dbReference type="EMBL" id="ML208700">
    <property type="protein sequence ID" value="TFK61050.1"/>
    <property type="molecule type" value="Genomic_DNA"/>
</dbReference>
<sequence>MEHLPVEIIHEIAAYISHRDVFNLAQLSCYLNSVLIPYFFTTCHHIPDPSRSKRVTMRLSCYAMTRRIENPWGKQSQLGEGWKDVLSGLTIAFGLRELDSLECTFTCSSSHDHNDWDVANYRRLLLALKRLDRVRKLTLVMDHSNVFAPHKERALITMGNRQETTNELLNMCLERGCEGLVVQDSSFLPMAPTRRQMTYARILRRFWPSSSVWLTAPFSRICKPIFLPLTTRKASKLVHLQISSLILLWPPFSTWTYDVLGTPSLMSLKLHKVYLEPELWEFVLSWLVQPTRTRLLKLAVGDCNIPATTLVEFIIKLEALTHLTLSEYLRNPDEGSVKRLRANAHFFPHLISLTAPLNWVRYILNLVGPKSKAKFNYLGIIPPSTFLLEAFTSDLKVLLDTLSHPSRRGPNAHLDVSLDLSHGQYPLDVFQEDFDSYSNLDLALNERGIKAFASYDAITELRLPVDMMDQESEVLGRFLGRWNHLKLVTFCDPFERTERWATLWGQKPRDVRKEAVVQKLLACTKTFCPSVEVEVGLDGLER</sequence>
<dbReference type="Proteomes" id="UP000308600">
    <property type="component" value="Unassembled WGS sequence"/>
</dbReference>
<organism evidence="1 2">
    <name type="scientific">Pluteus cervinus</name>
    <dbReference type="NCBI Taxonomy" id="181527"/>
    <lineage>
        <taxon>Eukaryota</taxon>
        <taxon>Fungi</taxon>
        <taxon>Dikarya</taxon>
        <taxon>Basidiomycota</taxon>
        <taxon>Agaricomycotina</taxon>
        <taxon>Agaricomycetes</taxon>
        <taxon>Agaricomycetidae</taxon>
        <taxon>Agaricales</taxon>
        <taxon>Pluteineae</taxon>
        <taxon>Pluteaceae</taxon>
        <taxon>Pluteus</taxon>
    </lineage>
</organism>
<name>A0ACD3A5T8_9AGAR</name>